<feature type="transmembrane region" description="Helical" evidence="7">
    <location>
        <begin position="36"/>
        <end position="58"/>
    </location>
</feature>
<evidence type="ECO:0000256" key="3">
    <source>
        <dbReference type="ARBA" id="ARBA00022448"/>
    </source>
</evidence>
<dbReference type="EMBL" id="OX459119">
    <property type="protein sequence ID" value="CAI9095523.1"/>
    <property type="molecule type" value="Genomic_DNA"/>
</dbReference>
<comment type="similarity">
    <text evidence="2 7">Belongs to the purine permeases (TC 2.A.7.14) family.</text>
</comment>
<reference evidence="8" key="1">
    <citation type="submission" date="2023-03" db="EMBL/GenBank/DDBJ databases">
        <authorList>
            <person name="Julca I."/>
        </authorList>
    </citation>
    <scope>NUCLEOTIDE SEQUENCE</scope>
</reference>
<keyword evidence="3 7" id="KW-0813">Transport</keyword>
<dbReference type="Proteomes" id="UP001161247">
    <property type="component" value="Chromosome 2"/>
</dbReference>
<sequence>MGVEDKEMNSSDRISKAASLLQQYPMLKKYGWWFRITLYIHFLLAGQSTATLLGRLYFDNGGNSIWIATLVTTAGFPVIIPLRFLFPLSWVSTTITNTSSNNDPLPRHKSSKITLLLLFLFFGVFSAGDNLLYSHGLQDLPVSTYSLICATQLAFNALFSFLLNSQKFTALIFNSLVLLTVSASLLAVHPDSDDGSSTKVSKRKYIVGFICTVGASAMCSLQLSLIELSFKKVLKRETFDAILDMQIWPSFVSSCICVVGLFASGEWKKLPKELEGYEKSSLSYFMTLIWTAISWQISSMGLLGLIFEVSSLFSNVVSTISLPAIPILAVIFFHDKMDGVKVIALILAVWGFLSYIYQNYLDDAKSRKSAANEEASLCLVDIKH</sequence>
<evidence type="ECO:0000256" key="5">
    <source>
        <dbReference type="ARBA" id="ARBA00022989"/>
    </source>
</evidence>
<evidence type="ECO:0000256" key="4">
    <source>
        <dbReference type="ARBA" id="ARBA00022692"/>
    </source>
</evidence>
<gene>
    <name evidence="8" type="ORF">OLC1_LOCUS6473</name>
</gene>
<feature type="transmembrane region" description="Helical" evidence="7">
    <location>
        <begin position="64"/>
        <end position="86"/>
    </location>
</feature>
<dbReference type="InterPro" id="IPR030182">
    <property type="entry name" value="PUP_plant"/>
</dbReference>
<organism evidence="8 9">
    <name type="scientific">Oldenlandia corymbosa var. corymbosa</name>
    <dbReference type="NCBI Taxonomy" id="529605"/>
    <lineage>
        <taxon>Eukaryota</taxon>
        <taxon>Viridiplantae</taxon>
        <taxon>Streptophyta</taxon>
        <taxon>Embryophyta</taxon>
        <taxon>Tracheophyta</taxon>
        <taxon>Spermatophyta</taxon>
        <taxon>Magnoliopsida</taxon>
        <taxon>eudicotyledons</taxon>
        <taxon>Gunneridae</taxon>
        <taxon>Pentapetalae</taxon>
        <taxon>asterids</taxon>
        <taxon>lamiids</taxon>
        <taxon>Gentianales</taxon>
        <taxon>Rubiaceae</taxon>
        <taxon>Rubioideae</taxon>
        <taxon>Spermacoceae</taxon>
        <taxon>Hedyotis-Oldenlandia complex</taxon>
        <taxon>Oldenlandia</taxon>
    </lineage>
</organism>
<name>A0AAV1CK79_OLDCO</name>
<dbReference type="GO" id="GO:0016020">
    <property type="term" value="C:membrane"/>
    <property type="evidence" value="ECO:0007669"/>
    <property type="project" value="UniProtKB-SubCell"/>
</dbReference>
<feature type="transmembrane region" description="Helical" evidence="7">
    <location>
        <begin position="170"/>
        <end position="189"/>
    </location>
</feature>
<keyword evidence="6 7" id="KW-0472">Membrane</keyword>
<evidence type="ECO:0000313" key="8">
    <source>
        <dbReference type="EMBL" id="CAI9095523.1"/>
    </source>
</evidence>
<dbReference type="AlphaFoldDB" id="A0AAV1CK79"/>
<evidence type="ECO:0000256" key="6">
    <source>
        <dbReference type="ARBA" id="ARBA00023136"/>
    </source>
</evidence>
<feature type="transmembrane region" description="Helical" evidence="7">
    <location>
        <begin position="205"/>
        <end position="226"/>
    </location>
</feature>
<evidence type="ECO:0000313" key="9">
    <source>
        <dbReference type="Proteomes" id="UP001161247"/>
    </source>
</evidence>
<feature type="transmembrane region" description="Helical" evidence="7">
    <location>
        <begin position="339"/>
        <end position="357"/>
    </location>
</feature>
<feature type="transmembrane region" description="Helical" evidence="7">
    <location>
        <begin position="145"/>
        <end position="163"/>
    </location>
</feature>
<dbReference type="InterPro" id="IPR037185">
    <property type="entry name" value="EmrE-like"/>
</dbReference>
<dbReference type="GO" id="GO:0005345">
    <property type="term" value="F:purine nucleobase transmembrane transporter activity"/>
    <property type="evidence" value="ECO:0007669"/>
    <property type="project" value="UniProtKB-UniRule"/>
</dbReference>
<feature type="transmembrane region" description="Helical" evidence="7">
    <location>
        <begin position="312"/>
        <end position="333"/>
    </location>
</feature>
<dbReference type="Pfam" id="PF16913">
    <property type="entry name" value="PUNUT"/>
    <property type="match status" value="1"/>
</dbReference>
<feature type="transmembrane region" description="Helical" evidence="7">
    <location>
        <begin position="113"/>
        <end position="133"/>
    </location>
</feature>
<dbReference type="PANTHER" id="PTHR31376:SF16">
    <property type="entry name" value="PURINE PERMEASE-RELATED"/>
    <property type="match status" value="1"/>
</dbReference>
<evidence type="ECO:0000256" key="2">
    <source>
        <dbReference type="ARBA" id="ARBA00006213"/>
    </source>
</evidence>
<accession>A0AAV1CK79</accession>
<feature type="transmembrane region" description="Helical" evidence="7">
    <location>
        <begin position="247"/>
        <end position="264"/>
    </location>
</feature>
<keyword evidence="9" id="KW-1185">Reference proteome</keyword>
<keyword evidence="5 7" id="KW-1133">Transmembrane helix</keyword>
<dbReference type="PANTHER" id="PTHR31376">
    <property type="entry name" value="OS09G0467300 PROTEIN-RELATED"/>
    <property type="match status" value="1"/>
</dbReference>
<protein>
    <recommendedName>
        <fullName evidence="7">Probable purine permease</fullName>
    </recommendedName>
</protein>
<dbReference type="GO" id="GO:0015211">
    <property type="term" value="F:purine nucleoside transmembrane transporter activity"/>
    <property type="evidence" value="ECO:0007669"/>
    <property type="project" value="UniProtKB-UniRule"/>
</dbReference>
<evidence type="ECO:0000256" key="1">
    <source>
        <dbReference type="ARBA" id="ARBA00004141"/>
    </source>
</evidence>
<proteinExistence type="inferred from homology"/>
<comment type="subcellular location">
    <subcellularLocation>
        <location evidence="1 7">Membrane</location>
        <topology evidence="1 7">Multi-pass membrane protein</topology>
    </subcellularLocation>
</comment>
<keyword evidence="4 7" id="KW-0812">Transmembrane</keyword>
<feature type="transmembrane region" description="Helical" evidence="7">
    <location>
        <begin position="284"/>
        <end position="305"/>
    </location>
</feature>
<evidence type="ECO:0000256" key="7">
    <source>
        <dbReference type="RuleBase" id="RU368015"/>
    </source>
</evidence>
<dbReference type="SUPFAM" id="SSF103481">
    <property type="entry name" value="Multidrug resistance efflux transporter EmrE"/>
    <property type="match status" value="1"/>
</dbReference>